<protein>
    <submittedName>
        <fullName evidence="1">Ribonucleoside-triphosphate reductase</fullName>
    </submittedName>
</protein>
<organism evidence="1 2">
    <name type="scientific">Geoalkalibacter ferrihydriticus DSM 17813</name>
    <dbReference type="NCBI Taxonomy" id="1121915"/>
    <lineage>
        <taxon>Bacteria</taxon>
        <taxon>Pseudomonadati</taxon>
        <taxon>Thermodesulfobacteriota</taxon>
        <taxon>Desulfuromonadia</taxon>
        <taxon>Desulfuromonadales</taxon>
        <taxon>Geoalkalibacteraceae</taxon>
        <taxon>Geoalkalibacter</taxon>
    </lineage>
</organism>
<comment type="caution">
    <text evidence="1">The sequence shown here is derived from an EMBL/GenBank/DDBJ whole genome shotgun (WGS) entry which is preliminary data.</text>
</comment>
<dbReference type="GO" id="GO:0008998">
    <property type="term" value="F:ribonucleoside-triphosphate reductase (thioredoxin) activity"/>
    <property type="evidence" value="ECO:0007669"/>
    <property type="project" value="InterPro"/>
</dbReference>
<dbReference type="Proteomes" id="UP000035068">
    <property type="component" value="Unassembled WGS sequence"/>
</dbReference>
<evidence type="ECO:0000313" key="2">
    <source>
        <dbReference type="Proteomes" id="UP000035068"/>
    </source>
</evidence>
<reference evidence="1 2" key="1">
    <citation type="submission" date="2014-12" db="EMBL/GenBank/DDBJ databases">
        <title>Genomes of Geoalkalibacter ferrihydriticus and Geoalkalibacter subterraneus, two haloalkaliphilic metal-reducing members of the Geobacteraceae.</title>
        <authorList>
            <person name="Badalamenti J.P."/>
            <person name="Torres C.I."/>
            <person name="Krajmalnik-Brown R."/>
            <person name="Bond D.R."/>
        </authorList>
    </citation>
    <scope>NUCLEOTIDE SEQUENCE [LARGE SCALE GENOMIC DNA]</scope>
    <source>
        <strain evidence="1 2">DSM 17813</strain>
    </source>
</reference>
<sequence length="48" mass="5737">MNPKCEAKVEVYSRVCGFFRPVQQWNKGKKEEFRDRREFLVEQSNGKG</sequence>
<dbReference type="InterPro" id="IPR012833">
    <property type="entry name" value="NrdD"/>
</dbReference>
<keyword evidence="2" id="KW-1185">Reference proteome</keyword>
<accession>A0A0C2HMW8</accession>
<dbReference type="Pfam" id="PF13597">
    <property type="entry name" value="NRDD"/>
    <property type="match status" value="1"/>
</dbReference>
<proteinExistence type="predicted"/>
<dbReference type="AlphaFoldDB" id="A0A0C2HMW8"/>
<evidence type="ECO:0000313" key="1">
    <source>
        <dbReference type="EMBL" id="KIH76310.1"/>
    </source>
</evidence>
<dbReference type="EMBL" id="JWJD01000004">
    <property type="protein sequence ID" value="KIH76310.1"/>
    <property type="molecule type" value="Genomic_DNA"/>
</dbReference>
<dbReference type="GO" id="GO:0006260">
    <property type="term" value="P:DNA replication"/>
    <property type="evidence" value="ECO:0007669"/>
    <property type="project" value="InterPro"/>
</dbReference>
<name>A0A0C2HMW8_9BACT</name>
<gene>
    <name evidence="1" type="ORF">GFER_11940</name>
</gene>